<organism evidence="9 10">
    <name type="scientific">Trametes cubensis</name>
    <dbReference type="NCBI Taxonomy" id="1111947"/>
    <lineage>
        <taxon>Eukaryota</taxon>
        <taxon>Fungi</taxon>
        <taxon>Dikarya</taxon>
        <taxon>Basidiomycota</taxon>
        <taxon>Agaricomycotina</taxon>
        <taxon>Agaricomycetes</taxon>
        <taxon>Polyporales</taxon>
        <taxon>Polyporaceae</taxon>
        <taxon>Trametes</taxon>
    </lineage>
</organism>
<dbReference type="InterPro" id="IPR020846">
    <property type="entry name" value="MFS_dom"/>
</dbReference>
<feature type="domain" description="Major facilitator superfamily (MFS) profile" evidence="8">
    <location>
        <begin position="37"/>
        <end position="580"/>
    </location>
</feature>
<evidence type="ECO:0000313" key="9">
    <source>
        <dbReference type="EMBL" id="KAJ8501473.1"/>
    </source>
</evidence>
<keyword evidence="4 7" id="KW-1133">Transmembrane helix</keyword>
<keyword evidence="2" id="KW-0813">Transport</keyword>
<dbReference type="EMBL" id="JAPEVG010000007">
    <property type="protein sequence ID" value="KAJ8501473.1"/>
    <property type="molecule type" value="Genomic_DNA"/>
</dbReference>
<comment type="caution">
    <text evidence="9">The sequence shown here is derived from an EMBL/GenBank/DDBJ whole genome shotgun (WGS) entry which is preliminary data.</text>
</comment>
<feature type="transmembrane region" description="Helical" evidence="7">
    <location>
        <begin position="384"/>
        <end position="401"/>
    </location>
</feature>
<dbReference type="GO" id="GO:0000329">
    <property type="term" value="C:fungal-type vacuole membrane"/>
    <property type="evidence" value="ECO:0007669"/>
    <property type="project" value="TreeGrafter"/>
</dbReference>
<evidence type="ECO:0000256" key="1">
    <source>
        <dbReference type="ARBA" id="ARBA00004127"/>
    </source>
</evidence>
<reference evidence="9" key="1">
    <citation type="submission" date="2022-11" db="EMBL/GenBank/DDBJ databases">
        <title>Genome Sequence of Cubamyces cubensis.</title>
        <authorList>
            <person name="Buettner E."/>
        </authorList>
    </citation>
    <scope>NUCLEOTIDE SEQUENCE</scope>
    <source>
        <strain evidence="9">MPL-01</strain>
    </source>
</reference>
<comment type="subcellular location">
    <subcellularLocation>
        <location evidence="1">Endomembrane system</location>
        <topology evidence="1">Multi-pass membrane protein</topology>
    </subcellularLocation>
</comment>
<dbReference type="InterPro" id="IPR036259">
    <property type="entry name" value="MFS_trans_sf"/>
</dbReference>
<dbReference type="PROSITE" id="PS50850">
    <property type="entry name" value="MFS"/>
    <property type="match status" value="1"/>
</dbReference>
<feature type="region of interest" description="Disordered" evidence="6">
    <location>
        <begin position="582"/>
        <end position="607"/>
    </location>
</feature>
<sequence length="830" mass="92798">MLVRARTVHHVQVARSRRNQQTPPVLNKVSRADLMWVLAGLWSAVFLGALDGTIVATLLSPIGSYFNESNRSSYIGTSYLLSVCCFTPLYGRLSDILGRKGAMLLALSFFWLRDSVLWPRAVDGCAYRRACHRWHGRRRRDDRWAHPNSLYDVIPRTHTWALPLLVSSVAVTDLIPLRQRGLYQGMTNILFGLGAGLGGPLGGWMNDALGCTVSDMSRSDLGAVHECSDPRRSAFLLQMPILVFSFVLVALKVSIRLPDEIENQPVRAKLRRIDVLGSFTLVGMVGCLLLGLSLKSTEELPWAHPLIWGLLLASVVFGGAFIWVETCYSPYPVMPMHLVKQRTPFFVSLSNFFGSVAAFSMIYNVPLYFSAVRLNSSTDAGMHLLPHSVAISTGSVFAGWVMRRTGKLYSLTLCSCLLTVVAATLVALWNENSATWHLWLDVMPQGFGMASVITTTLIAMIASVSREDIAVATGITYLFRTTGQVIGVSLSGALLQAILTAKLRERIHGPHAVEIIENIRMNARSRAHRHSTTIIPELSPELRKAAVDSYADALRVVFICQAAINFICFLCCLPIQENPLPGSHEEQEEAWKRRDTNRTEESSETMENGGALYTGLVSSIHLLGFFSTIATPLFPFSATAWEDGRRRDGDDRRKERAIPTCYECAVLRDWVRRSNSVCLSPGVVVVRGKDDGRWRGKSRRRPSCRGRFAFCYAPATFDVRTYRRTSLRVLHPLPRTQQAASSMPNARVLRDIKARHGVNANEILRRAYLYVARNQTLPAQVRFQAQLQLNTFGRYTRPTTVKNRVRTFLVYQFRLKALANELPGVHKASW</sequence>
<feature type="transmembrane region" description="Helical" evidence="7">
    <location>
        <begin position="442"/>
        <end position="462"/>
    </location>
</feature>
<feature type="transmembrane region" description="Helical" evidence="7">
    <location>
        <begin position="34"/>
        <end position="59"/>
    </location>
</feature>
<evidence type="ECO:0000256" key="4">
    <source>
        <dbReference type="ARBA" id="ARBA00022989"/>
    </source>
</evidence>
<keyword evidence="5 7" id="KW-0472">Membrane</keyword>
<feature type="transmembrane region" description="Helical" evidence="7">
    <location>
        <begin position="71"/>
        <end position="90"/>
    </location>
</feature>
<name>A0AAD7U343_9APHY</name>
<feature type="compositionally biased region" description="Basic and acidic residues" evidence="6">
    <location>
        <begin position="583"/>
        <end position="601"/>
    </location>
</feature>
<dbReference type="GO" id="GO:0005886">
    <property type="term" value="C:plasma membrane"/>
    <property type="evidence" value="ECO:0007669"/>
    <property type="project" value="TreeGrafter"/>
</dbReference>
<dbReference type="Proteomes" id="UP001215151">
    <property type="component" value="Unassembled WGS sequence"/>
</dbReference>
<feature type="transmembrane region" description="Helical" evidence="7">
    <location>
        <begin position="189"/>
        <end position="206"/>
    </location>
</feature>
<dbReference type="SUPFAM" id="SSF57716">
    <property type="entry name" value="Glucocorticoid receptor-like (DNA-binding domain)"/>
    <property type="match status" value="1"/>
</dbReference>
<protein>
    <recommendedName>
        <fullName evidence="8">Major facilitator superfamily (MFS) profile domain-containing protein</fullName>
    </recommendedName>
</protein>
<gene>
    <name evidence="9" type="ORF">ONZ51_g618</name>
</gene>
<dbReference type="Gene3D" id="1.10.287.1480">
    <property type="match status" value="1"/>
</dbReference>
<evidence type="ECO:0000313" key="10">
    <source>
        <dbReference type="Proteomes" id="UP001215151"/>
    </source>
</evidence>
<dbReference type="GO" id="GO:0012505">
    <property type="term" value="C:endomembrane system"/>
    <property type="evidence" value="ECO:0007669"/>
    <property type="project" value="UniProtKB-SubCell"/>
</dbReference>
<accession>A0AAD7U343</accession>
<dbReference type="InterPro" id="IPR011701">
    <property type="entry name" value="MFS"/>
</dbReference>
<dbReference type="Gene3D" id="1.20.1720.10">
    <property type="entry name" value="Multidrug resistance protein D"/>
    <property type="match status" value="1"/>
</dbReference>
<dbReference type="AlphaFoldDB" id="A0AAD7U343"/>
<dbReference type="PANTHER" id="PTHR23501:SF191">
    <property type="entry name" value="VACUOLAR BASIC AMINO ACID TRANSPORTER 4"/>
    <property type="match status" value="1"/>
</dbReference>
<keyword evidence="3 7" id="KW-0812">Transmembrane</keyword>
<proteinExistence type="predicted"/>
<evidence type="ECO:0000259" key="8">
    <source>
        <dbReference type="PROSITE" id="PS50850"/>
    </source>
</evidence>
<dbReference type="PANTHER" id="PTHR23501">
    <property type="entry name" value="MAJOR FACILITATOR SUPERFAMILY"/>
    <property type="match status" value="1"/>
</dbReference>
<keyword evidence="10" id="KW-1185">Reference proteome</keyword>
<feature type="transmembrane region" description="Helical" evidence="7">
    <location>
        <begin position="345"/>
        <end position="364"/>
    </location>
</feature>
<evidence type="ECO:0000256" key="2">
    <source>
        <dbReference type="ARBA" id="ARBA00022448"/>
    </source>
</evidence>
<evidence type="ECO:0000256" key="7">
    <source>
        <dbReference type="SAM" id="Phobius"/>
    </source>
</evidence>
<evidence type="ECO:0000256" key="6">
    <source>
        <dbReference type="SAM" id="MobiDB-lite"/>
    </source>
</evidence>
<feature type="transmembrane region" description="Helical" evidence="7">
    <location>
        <begin position="235"/>
        <end position="255"/>
    </location>
</feature>
<dbReference type="Gene3D" id="1.20.1250.20">
    <property type="entry name" value="MFS general substrate transporter like domains"/>
    <property type="match status" value="1"/>
</dbReference>
<feature type="transmembrane region" description="Helical" evidence="7">
    <location>
        <begin position="408"/>
        <end position="430"/>
    </location>
</feature>
<evidence type="ECO:0000256" key="5">
    <source>
        <dbReference type="ARBA" id="ARBA00023136"/>
    </source>
</evidence>
<dbReference type="Pfam" id="PF07690">
    <property type="entry name" value="MFS_1"/>
    <property type="match status" value="1"/>
</dbReference>
<evidence type="ECO:0000256" key="3">
    <source>
        <dbReference type="ARBA" id="ARBA00022692"/>
    </source>
</evidence>
<dbReference type="SUPFAM" id="SSF103473">
    <property type="entry name" value="MFS general substrate transporter"/>
    <property type="match status" value="2"/>
</dbReference>
<feature type="transmembrane region" description="Helical" evidence="7">
    <location>
        <begin position="306"/>
        <end position="324"/>
    </location>
</feature>
<dbReference type="GO" id="GO:0015174">
    <property type="term" value="F:basic amino acid transmembrane transporter activity"/>
    <property type="evidence" value="ECO:0007669"/>
    <property type="project" value="TreeGrafter"/>
</dbReference>
<feature type="transmembrane region" description="Helical" evidence="7">
    <location>
        <begin position="275"/>
        <end position="294"/>
    </location>
</feature>